<dbReference type="PANTHER" id="PTHR43557">
    <property type="entry name" value="APOPTOSIS-INDUCING FACTOR 1"/>
    <property type="match status" value="1"/>
</dbReference>
<dbReference type="PRINTS" id="PR00368">
    <property type="entry name" value="FADPNR"/>
</dbReference>
<keyword evidence="7" id="KW-0809">Transit peptide</keyword>
<dbReference type="SUPFAM" id="SSF51905">
    <property type="entry name" value="FAD/NAD(P)-binding domain"/>
    <property type="match status" value="1"/>
</dbReference>
<dbReference type="Gene3D" id="3.30.390.30">
    <property type="match status" value="1"/>
</dbReference>
<dbReference type="Proteomes" id="UP001620645">
    <property type="component" value="Unassembled WGS sequence"/>
</dbReference>
<protein>
    <recommendedName>
        <fullName evidence="19">FAD/NAD(P)-binding domain-containing protein</fullName>
    </recommendedName>
</protein>
<proteinExistence type="inferred from homology"/>
<evidence type="ECO:0000259" key="16">
    <source>
        <dbReference type="Pfam" id="PF23406"/>
    </source>
</evidence>
<dbReference type="Pfam" id="PF23406">
    <property type="entry name" value="ZNF380_CC"/>
    <property type="match status" value="1"/>
</dbReference>
<evidence type="ECO:0000256" key="5">
    <source>
        <dbReference type="ARBA" id="ARBA00022703"/>
    </source>
</evidence>
<evidence type="ECO:0000256" key="6">
    <source>
        <dbReference type="ARBA" id="ARBA00022827"/>
    </source>
</evidence>
<keyword evidence="9" id="KW-0520">NAD</keyword>
<accession>A0ABD2J3G1</accession>
<dbReference type="InterPro" id="IPR050446">
    <property type="entry name" value="FAD-oxidoreductase/Apoptosis"/>
</dbReference>
<keyword evidence="18" id="KW-1185">Reference proteome</keyword>
<evidence type="ECO:0000259" key="14">
    <source>
        <dbReference type="Pfam" id="PF07992"/>
    </source>
</evidence>
<dbReference type="Pfam" id="PF07992">
    <property type="entry name" value="Pyr_redox_2"/>
    <property type="match status" value="1"/>
</dbReference>
<dbReference type="InterPro" id="IPR059039">
    <property type="entry name" value="ZNF380_CC"/>
</dbReference>
<keyword evidence="4" id="KW-0285">Flavoprotein</keyword>
<dbReference type="AlphaFoldDB" id="A0ABD2J3G1"/>
<comment type="caution">
    <text evidence="17">The sequence shown here is derived from an EMBL/GenBank/DDBJ whole genome shotgun (WGS) entry which is preliminary data.</text>
</comment>
<evidence type="ECO:0000256" key="11">
    <source>
        <dbReference type="ARBA" id="ARBA00047786"/>
    </source>
</evidence>
<dbReference type="InterPro" id="IPR023753">
    <property type="entry name" value="FAD/NAD-binding_dom"/>
</dbReference>
<evidence type="ECO:0008006" key="19">
    <source>
        <dbReference type="Google" id="ProtNLM"/>
    </source>
</evidence>
<dbReference type="PANTHER" id="PTHR43557:SF4">
    <property type="entry name" value="APOPTOSIS-INDUCING FACTOR 1, MITOCHONDRIAL"/>
    <property type="match status" value="1"/>
</dbReference>
<feature type="domain" description="FAD/NAD(P)-binding" evidence="14">
    <location>
        <begin position="222"/>
        <end position="563"/>
    </location>
</feature>
<feature type="domain" description="ZNF380 coiled-coil" evidence="16">
    <location>
        <begin position="115"/>
        <end position="196"/>
    </location>
</feature>
<organism evidence="17 18">
    <name type="scientific">Heterodera schachtii</name>
    <name type="common">Sugarbeet cyst nematode worm</name>
    <name type="synonym">Tylenchus schachtii</name>
    <dbReference type="NCBI Taxonomy" id="97005"/>
    <lineage>
        <taxon>Eukaryota</taxon>
        <taxon>Metazoa</taxon>
        <taxon>Ecdysozoa</taxon>
        <taxon>Nematoda</taxon>
        <taxon>Chromadorea</taxon>
        <taxon>Rhabditida</taxon>
        <taxon>Tylenchina</taxon>
        <taxon>Tylenchomorpha</taxon>
        <taxon>Tylenchoidea</taxon>
        <taxon>Heteroderidae</taxon>
        <taxon>Heteroderinae</taxon>
        <taxon>Heterodera</taxon>
    </lineage>
</organism>
<keyword evidence="8" id="KW-0560">Oxidoreductase</keyword>
<dbReference type="GO" id="GO:0005739">
    <property type="term" value="C:mitochondrion"/>
    <property type="evidence" value="ECO:0007669"/>
    <property type="project" value="UniProtKB-SubCell"/>
</dbReference>
<feature type="region of interest" description="Disordered" evidence="13">
    <location>
        <begin position="26"/>
        <end position="56"/>
    </location>
</feature>
<dbReference type="InterPro" id="IPR029324">
    <property type="entry name" value="AIF_C"/>
</dbReference>
<feature type="compositionally biased region" description="Polar residues" evidence="13">
    <location>
        <begin position="39"/>
        <end position="49"/>
    </location>
</feature>
<evidence type="ECO:0000256" key="13">
    <source>
        <dbReference type="SAM" id="MobiDB-lite"/>
    </source>
</evidence>
<evidence type="ECO:0000256" key="9">
    <source>
        <dbReference type="ARBA" id="ARBA00023027"/>
    </source>
</evidence>
<evidence type="ECO:0000256" key="3">
    <source>
        <dbReference type="ARBA" id="ARBA00006442"/>
    </source>
</evidence>
<gene>
    <name evidence="17" type="ORF">niasHS_010256</name>
</gene>
<comment type="subcellular location">
    <subcellularLocation>
        <location evidence="2">Mitochondrion</location>
    </subcellularLocation>
</comment>
<comment type="catalytic activity">
    <reaction evidence="11">
        <text>A + NADH + H(+) = AH2 + NAD(+)</text>
        <dbReference type="Rhea" id="RHEA:11356"/>
        <dbReference type="ChEBI" id="CHEBI:13193"/>
        <dbReference type="ChEBI" id="CHEBI:15378"/>
        <dbReference type="ChEBI" id="CHEBI:17499"/>
        <dbReference type="ChEBI" id="CHEBI:57540"/>
        <dbReference type="ChEBI" id="CHEBI:57945"/>
    </reaction>
</comment>
<evidence type="ECO:0000256" key="10">
    <source>
        <dbReference type="ARBA" id="ARBA00023128"/>
    </source>
</evidence>
<comment type="cofactor">
    <cofactor evidence="1">
        <name>FAD</name>
        <dbReference type="ChEBI" id="CHEBI:57692"/>
    </cofactor>
</comment>
<dbReference type="Gene3D" id="3.50.50.60">
    <property type="entry name" value="FAD/NAD(P)-binding domain"/>
    <property type="match status" value="2"/>
</dbReference>
<keyword evidence="12" id="KW-0175">Coiled coil</keyword>
<dbReference type="Pfam" id="PF14721">
    <property type="entry name" value="AIF_C"/>
    <property type="match status" value="1"/>
</dbReference>
<keyword evidence="5" id="KW-0053">Apoptosis</keyword>
<name>A0ABD2J3G1_HETSC</name>
<dbReference type="SMART" id="SM01353">
    <property type="entry name" value="AIF_C"/>
    <property type="match status" value="1"/>
</dbReference>
<feature type="compositionally biased region" description="Basic and acidic residues" evidence="13">
    <location>
        <begin position="690"/>
        <end position="707"/>
    </location>
</feature>
<evidence type="ECO:0000256" key="8">
    <source>
        <dbReference type="ARBA" id="ARBA00023002"/>
    </source>
</evidence>
<feature type="region of interest" description="Disordered" evidence="13">
    <location>
        <begin position="685"/>
        <end position="727"/>
    </location>
</feature>
<keyword evidence="10" id="KW-0496">Mitochondrion</keyword>
<sequence>MQFKTKTLTAHINGRKHREALSKWKDKDNSLKKAKETTSEVNAINSRNGAETDLKRKQPTEFDVAHYERSEKKIKRTEDEAVIGGQTTVPWQAEVRNSEREETEKNVGANVIEGVPKGFFDDEQMNSRVRETIEKQKKITSEIDRFYKEVEELEVQREDEHEELNEQSALRSDIEMIDEQIERWKMVNELEKKKENIVESVATKFEQKPNFDPVEIYYASLSIRARDPDARVLIITDEQETPYKRGPLSKELWWFSDEASIDSLSHTNPTSSTGRRRYAFYEADGFYLPPDKLDEWEHGGVGLIRGAKVVKVDTKGSFVLLEDGRKIEFGKCLIATGSDALLHTQLEHLPELDDFVTTLGKASDFRKIYSKVDKMAVAENGTQNVIVVLGGGLLGTELAYSLNRRYARDQENPTVKIVQLCQEPGILSEILPDALSDYSTDMLRYQGIDVLTDTRIDSASVKGRDEKRRRICLNTTAATTSDGPKERKQIMADFVIIALGAEPNIELADEKGGIKLDKANGGVMTDEHLRVCDNVWAAGDVCSFEDPILKKRRRCTHWQHAQITGRIAGENMTDGHKTYTHQGAFVSMFGPYAHVCGVGDVNPHSLSTTTIFAKRDEEVAEDAEDELRAVVFYTEPTTNVVVGVLLYNILGMGEEWARKLIRDAQRLDERTAIECAKLFELWDSEDDEEDKKREKGETKTAAKEERANAGGGKLTEVEVEAYQRRED</sequence>
<evidence type="ECO:0000313" key="17">
    <source>
        <dbReference type="EMBL" id="KAL3085187.1"/>
    </source>
</evidence>
<dbReference type="GO" id="GO:0016491">
    <property type="term" value="F:oxidoreductase activity"/>
    <property type="evidence" value="ECO:0007669"/>
    <property type="project" value="UniProtKB-KW"/>
</dbReference>
<dbReference type="InterPro" id="IPR016156">
    <property type="entry name" value="FAD/NAD-linked_Rdtase_dimer_sf"/>
</dbReference>
<feature type="compositionally biased region" description="Basic and acidic residues" evidence="13">
    <location>
        <begin position="26"/>
        <end position="38"/>
    </location>
</feature>
<comment type="similarity">
    <text evidence="3">Belongs to the FAD-dependent oxidoreductase family.</text>
</comment>
<evidence type="ECO:0000256" key="7">
    <source>
        <dbReference type="ARBA" id="ARBA00022946"/>
    </source>
</evidence>
<feature type="coiled-coil region" evidence="12">
    <location>
        <begin position="136"/>
        <end position="170"/>
    </location>
</feature>
<feature type="domain" description="Mitochondrial apoptosis-inducing factor C-terminal" evidence="15">
    <location>
        <begin position="568"/>
        <end position="621"/>
    </location>
</feature>
<dbReference type="SUPFAM" id="SSF55424">
    <property type="entry name" value="FAD/NAD-linked reductases, dimerisation (C-terminal) domain"/>
    <property type="match status" value="1"/>
</dbReference>
<evidence type="ECO:0000256" key="4">
    <source>
        <dbReference type="ARBA" id="ARBA00022630"/>
    </source>
</evidence>
<evidence type="ECO:0000256" key="2">
    <source>
        <dbReference type="ARBA" id="ARBA00004173"/>
    </source>
</evidence>
<dbReference type="InterPro" id="IPR036188">
    <property type="entry name" value="FAD/NAD-bd_sf"/>
</dbReference>
<reference evidence="17 18" key="1">
    <citation type="submission" date="2024-10" db="EMBL/GenBank/DDBJ databases">
        <authorList>
            <person name="Kim D."/>
        </authorList>
    </citation>
    <scope>NUCLEOTIDE SEQUENCE [LARGE SCALE GENOMIC DNA]</scope>
    <source>
        <strain evidence="17">Taebaek</strain>
    </source>
</reference>
<dbReference type="EMBL" id="JBICCN010000232">
    <property type="protein sequence ID" value="KAL3085187.1"/>
    <property type="molecule type" value="Genomic_DNA"/>
</dbReference>
<dbReference type="GO" id="GO:0006915">
    <property type="term" value="P:apoptotic process"/>
    <property type="evidence" value="ECO:0007669"/>
    <property type="project" value="UniProtKB-KW"/>
</dbReference>
<evidence type="ECO:0000313" key="18">
    <source>
        <dbReference type="Proteomes" id="UP001620645"/>
    </source>
</evidence>
<evidence type="ECO:0000259" key="15">
    <source>
        <dbReference type="Pfam" id="PF14721"/>
    </source>
</evidence>
<evidence type="ECO:0000256" key="12">
    <source>
        <dbReference type="SAM" id="Coils"/>
    </source>
</evidence>
<evidence type="ECO:0000256" key="1">
    <source>
        <dbReference type="ARBA" id="ARBA00001974"/>
    </source>
</evidence>
<keyword evidence="6" id="KW-0274">FAD</keyword>